<evidence type="ECO:0000256" key="1">
    <source>
        <dbReference type="SAM" id="Phobius"/>
    </source>
</evidence>
<dbReference type="Proteomes" id="UP000887565">
    <property type="component" value="Unplaced"/>
</dbReference>
<feature type="transmembrane region" description="Helical" evidence="1">
    <location>
        <begin position="102"/>
        <end position="123"/>
    </location>
</feature>
<dbReference type="WBParaSite" id="nRc.2.0.1.t24654-RA">
    <property type="protein sequence ID" value="nRc.2.0.1.t24654-RA"/>
    <property type="gene ID" value="nRc.2.0.1.g24654"/>
</dbReference>
<evidence type="ECO:0000313" key="2">
    <source>
        <dbReference type="Proteomes" id="UP000887565"/>
    </source>
</evidence>
<reference evidence="3" key="1">
    <citation type="submission" date="2022-11" db="UniProtKB">
        <authorList>
            <consortium name="WormBaseParasite"/>
        </authorList>
    </citation>
    <scope>IDENTIFICATION</scope>
</reference>
<keyword evidence="2" id="KW-1185">Reference proteome</keyword>
<name>A0A915JDR0_ROMCU</name>
<keyword evidence="1" id="KW-1133">Transmembrane helix</keyword>
<sequence length="191" mass="22447">MLLAGYLVLEDLVSIYNICRSGRDNKDRDKTVPLWEHLRRTKGRYFDLDCFALTMVGPNLEKQCFQMDMGPYQYGFSLKANHDQFAKSGILLEELRYAALDAYYLLLVMFVTIRYGMAHYLLMQMQVFNHDRMEPKQINNVACHFYQQYSAIPGRVNREMGLGSQAMETEQVEPNMVYHMMKCEMYNSWAV</sequence>
<organism evidence="2 3">
    <name type="scientific">Romanomermis culicivorax</name>
    <name type="common">Nematode worm</name>
    <dbReference type="NCBI Taxonomy" id="13658"/>
    <lineage>
        <taxon>Eukaryota</taxon>
        <taxon>Metazoa</taxon>
        <taxon>Ecdysozoa</taxon>
        <taxon>Nematoda</taxon>
        <taxon>Enoplea</taxon>
        <taxon>Dorylaimia</taxon>
        <taxon>Mermithida</taxon>
        <taxon>Mermithoidea</taxon>
        <taxon>Mermithidae</taxon>
        <taxon>Romanomermis</taxon>
    </lineage>
</organism>
<dbReference type="AlphaFoldDB" id="A0A915JDR0"/>
<evidence type="ECO:0000313" key="3">
    <source>
        <dbReference type="WBParaSite" id="nRc.2.0.1.t24654-RA"/>
    </source>
</evidence>
<keyword evidence="1" id="KW-0812">Transmembrane</keyword>
<protein>
    <submittedName>
        <fullName evidence="3">Uncharacterized protein</fullName>
    </submittedName>
</protein>
<accession>A0A915JDR0</accession>
<keyword evidence="1" id="KW-0472">Membrane</keyword>
<proteinExistence type="predicted"/>